<dbReference type="GO" id="GO:0005789">
    <property type="term" value="C:endoplasmic reticulum membrane"/>
    <property type="evidence" value="ECO:0007669"/>
    <property type="project" value="TreeGrafter"/>
</dbReference>
<gene>
    <name evidence="7" type="ORF">PHLGIDRAFT_35427</name>
</gene>
<dbReference type="FunFam" id="1.10.600.10:FF:000023">
    <property type="entry name" value="Squalene synthase"/>
    <property type="match status" value="1"/>
</dbReference>
<dbReference type="GO" id="GO:0055056">
    <property type="term" value="F:D-glucose transmembrane transporter activity"/>
    <property type="evidence" value="ECO:0007669"/>
    <property type="project" value="UniProtKB-UniRule"/>
</dbReference>
<dbReference type="InterPro" id="IPR033904">
    <property type="entry name" value="Trans_IPPS_HH"/>
</dbReference>
<feature type="signal peptide" evidence="6">
    <location>
        <begin position="1"/>
        <end position="17"/>
    </location>
</feature>
<evidence type="ECO:0000256" key="2">
    <source>
        <dbReference type="ARBA" id="ARBA00006251"/>
    </source>
</evidence>
<dbReference type="PANTHER" id="PTHR11626">
    <property type="entry name" value="FARNESYL-DIPHOSPHATE FARNESYLTRANSFERASE"/>
    <property type="match status" value="1"/>
</dbReference>
<dbReference type="EC" id="2.5.1.21" evidence="3 5"/>
<proteinExistence type="inferred from homology"/>
<comment type="cofactor">
    <cofactor evidence="1 5">
        <name>Mg(2+)</name>
        <dbReference type="ChEBI" id="CHEBI:18420"/>
    </cofactor>
</comment>
<evidence type="ECO:0000256" key="1">
    <source>
        <dbReference type="ARBA" id="ARBA00001946"/>
    </source>
</evidence>
<dbReference type="PROSITE" id="PS01044">
    <property type="entry name" value="SQUALEN_PHYTOEN_SYN_1"/>
    <property type="match status" value="1"/>
</dbReference>
<keyword evidence="8" id="KW-1185">Reference proteome</keyword>
<dbReference type="InterPro" id="IPR002060">
    <property type="entry name" value="Squ/phyt_synthse"/>
</dbReference>
<dbReference type="Pfam" id="PF00494">
    <property type="entry name" value="SQS_PSY"/>
    <property type="match status" value="1"/>
</dbReference>
<dbReference type="HOGENOM" id="CLU_031981_2_2_1"/>
<evidence type="ECO:0000313" key="7">
    <source>
        <dbReference type="EMBL" id="KIP07416.1"/>
    </source>
</evidence>
<keyword evidence="5" id="KW-0812">Transmembrane</keyword>
<dbReference type="AlphaFoldDB" id="A0A0C3RYW7"/>
<name>A0A0C3RYW7_PHLG1</name>
<dbReference type="InterPro" id="IPR019845">
    <property type="entry name" value="Squalene/phytoene_synthase_CS"/>
</dbReference>
<comment type="similarity">
    <text evidence="2 5">Belongs to the phytoene/squalene synthase family.</text>
</comment>
<comment type="catalytic activity">
    <reaction evidence="5">
        <text>2 (2E,6E)-farnesyl diphosphate + NADPH + H(+) = squalene + 2 diphosphate + NADP(+)</text>
        <dbReference type="Rhea" id="RHEA:32295"/>
        <dbReference type="ChEBI" id="CHEBI:15378"/>
        <dbReference type="ChEBI" id="CHEBI:15440"/>
        <dbReference type="ChEBI" id="CHEBI:33019"/>
        <dbReference type="ChEBI" id="CHEBI:57783"/>
        <dbReference type="ChEBI" id="CHEBI:58349"/>
        <dbReference type="ChEBI" id="CHEBI:175763"/>
        <dbReference type="EC" id="2.5.1.21"/>
    </reaction>
</comment>
<organism evidence="7 8">
    <name type="scientific">Phlebiopsis gigantea (strain 11061_1 CR5-6)</name>
    <name type="common">White-rot fungus</name>
    <name type="synonym">Peniophora gigantea</name>
    <dbReference type="NCBI Taxonomy" id="745531"/>
    <lineage>
        <taxon>Eukaryota</taxon>
        <taxon>Fungi</taxon>
        <taxon>Dikarya</taxon>
        <taxon>Basidiomycota</taxon>
        <taxon>Agaricomycotina</taxon>
        <taxon>Agaricomycetes</taxon>
        <taxon>Polyporales</taxon>
        <taxon>Phanerochaetaceae</taxon>
        <taxon>Phlebiopsis</taxon>
    </lineage>
</organism>
<dbReference type="STRING" id="745531.A0A0C3RYW7"/>
<evidence type="ECO:0000256" key="4">
    <source>
        <dbReference type="ARBA" id="ARBA00022679"/>
    </source>
</evidence>
<evidence type="ECO:0000256" key="3">
    <source>
        <dbReference type="ARBA" id="ARBA00012373"/>
    </source>
</evidence>
<dbReference type="SUPFAM" id="SSF48576">
    <property type="entry name" value="Terpenoid synthases"/>
    <property type="match status" value="1"/>
</dbReference>
<keyword evidence="5" id="KW-0472">Membrane</keyword>
<comment type="catalytic activity">
    <reaction evidence="5">
        <text>2 (2E,6E)-farnesyl diphosphate + NADH + H(+) = squalene + 2 diphosphate + NAD(+)</text>
        <dbReference type="Rhea" id="RHEA:32299"/>
        <dbReference type="ChEBI" id="CHEBI:15378"/>
        <dbReference type="ChEBI" id="CHEBI:15440"/>
        <dbReference type="ChEBI" id="CHEBI:33019"/>
        <dbReference type="ChEBI" id="CHEBI:57540"/>
        <dbReference type="ChEBI" id="CHEBI:57945"/>
        <dbReference type="ChEBI" id="CHEBI:175763"/>
        <dbReference type="EC" id="2.5.1.21"/>
    </reaction>
</comment>
<keyword evidence="5" id="KW-1133">Transmembrane helix</keyword>
<comment type="pathway">
    <text evidence="5">Terpene metabolism; lanosterol biosynthesis; lanosterol from farnesyl diphosphate: step 1/3.</text>
</comment>
<reference evidence="7 8" key="1">
    <citation type="journal article" date="2014" name="PLoS Genet.">
        <title>Analysis of the Phlebiopsis gigantea genome, transcriptome and secretome provides insight into its pioneer colonization strategies of wood.</title>
        <authorList>
            <person name="Hori C."/>
            <person name="Ishida T."/>
            <person name="Igarashi K."/>
            <person name="Samejima M."/>
            <person name="Suzuki H."/>
            <person name="Master E."/>
            <person name="Ferreira P."/>
            <person name="Ruiz-Duenas F.J."/>
            <person name="Held B."/>
            <person name="Canessa P."/>
            <person name="Larrondo L.F."/>
            <person name="Schmoll M."/>
            <person name="Druzhinina I.S."/>
            <person name="Kubicek C.P."/>
            <person name="Gaskell J.A."/>
            <person name="Kersten P."/>
            <person name="St John F."/>
            <person name="Glasner J."/>
            <person name="Sabat G."/>
            <person name="Splinter BonDurant S."/>
            <person name="Syed K."/>
            <person name="Yadav J."/>
            <person name="Mgbeahuruike A.C."/>
            <person name="Kovalchuk A."/>
            <person name="Asiegbu F.O."/>
            <person name="Lackner G."/>
            <person name="Hoffmeister D."/>
            <person name="Rencoret J."/>
            <person name="Gutierrez A."/>
            <person name="Sun H."/>
            <person name="Lindquist E."/>
            <person name="Barry K."/>
            <person name="Riley R."/>
            <person name="Grigoriev I.V."/>
            <person name="Henrissat B."/>
            <person name="Kues U."/>
            <person name="Berka R.M."/>
            <person name="Martinez A.T."/>
            <person name="Covert S.F."/>
            <person name="Blanchette R.A."/>
            <person name="Cullen D."/>
        </authorList>
    </citation>
    <scope>NUCLEOTIDE SEQUENCE [LARGE SCALE GENOMIC DNA]</scope>
    <source>
        <strain evidence="7 8">11061_1 CR5-6</strain>
    </source>
</reference>
<dbReference type="GO" id="GO:0051996">
    <property type="term" value="F:squalene synthase [NAD(P)H] activity"/>
    <property type="evidence" value="ECO:0007669"/>
    <property type="project" value="UniProtKB-UniRule"/>
</dbReference>
<evidence type="ECO:0000256" key="6">
    <source>
        <dbReference type="SAM" id="SignalP"/>
    </source>
</evidence>
<keyword evidence="4 5" id="KW-0808">Transferase</keyword>
<dbReference type="SFLD" id="SFLDG01018">
    <property type="entry name" value="Squalene/Phytoene_Synthase_Lik"/>
    <property type="match status" value="1"/>
</dbReference>
<accession>A0A0C3RYW7</accession>
<dbReference type="NCBIfam" id="TIGR01559">
    <property type="entry name" value="squal_synth"/>
    <property type="match status" value="1"/>
</dbReference>
<evidence type="ECO:0000256" key="5">
    <source>
        <dbReference type="RuleBase" id="RU368088"/>
    </source>
</evidence>
<dbReference type="Proteomes" id="UP000053257">
    <property type="component" value="Unassembled WGS sequence"/>
</dbReference>
<protein>
    <recommendedName>
        <fullName evidence="3 5">Squalene synthase</fullName>
        <shortName evidence="5">SQS</shortName>
        <shortName evidence="5">SS</shortName>
        <ecNumber evidence="3 5">2.5.1.21</ecNumber>
    </recommendedName>
</protein>
<dbReference type="UniPathway" id="UPA00767">
    <property type="reaction ID" value="UER00751"/>
</dbReference>
<dbReference type="PANTHER" id="PTHR11626:SF2">
    <property type="entry name" value="SQUALENE SYNTHASE"/>
    <property type="match status" value="1"/>
</dbReference>
<feature type="chain" id="PRO_5002169646" description="Squalene synthase" evidence="6">
    <location>
        <begin position="18"/>
        <end position="497"/>
    </location>
</feature>
<dbReference type="OrthoDB" id="431150at2759"/>
<dbReference type="SFLD" id="SFLDS00005">
    <property type="entry name" value="Isoprenoid_Synthase_Type_I"/>
    <property type="match status" value="1"/>
</dbReference>
<dbReference type="GO" id="GO:0006696">
    <property type="term" value="P:ergosterol biosynthetic process"/>
    <property type="evidence" value="ECO:0007669"/>
    <property type="project" value="TreeGrafter"/>
</dbReference>
<dbReference type="Gene3D" id="1.10.600.10">
    <property type="entry name" value="Farnesyl Diphosphate Synthase"/>
    <property type="match status" value="1"/>
</dbReference>
<dbReference type="GO" id="GO:0045338">
    <property type="term" value="P:farnesyl diphosphate metabolic process"/>
    <property type="evidence" value="ECO:0007669"/>
    <property type="project" value="InterPro"/>
</dbReference>
<dbReference type="CDD" id="cd00683">
    <property type="entry name" value="Trans_IPPS_HH"/>
    <property type="match status" value="1"/>
</dbReference>
<sequence length="497" mass="56797">MGALSWLVLLLTHPGEFRILLQYWLWHDQRDVSVPSDHANTGWDRDTMRRCWHFLDLTSRSFAAVIKQVEDDLARVICLYYLVLRGLDTIEDDMTLPDEKKQLLLRNFHKHTLTPGWTFTESGPDEGDRQLLVEYDNVVEELRMLKPSYLDVIVDITKKMEAGMADYAHKAQTTGSVYLEKIEEYDLYCHYVAGLVGEGLSGLFSASGKEGEFLASQLELADSMGLFLQKTNIIRDFREDVDDQRYFWPREIWGDEKYGAAVGHPAFQEMKEMHLAGNEKQAEYVQSAMILNALCHATDSLDYLRLLKNQSVFNFCAIPQTMAIATLHLCFKNPDMFQRNIKIRKAEAAQLIMRSKNPRDVAYIFKEYAQKIHAKCTADDPSFIKIAAVCGRIEKWCEDQYPSFVNMATGGQAQTFDTTDVRSRVAQILDDHQRKAWLEKKREELLRTTGAATTAREKGEEATAADTFKFVAIAFTVVTVISLGSVFGIMLLLDRFT</sequence>
<dbReference type="PROSITE" id="PS01045">
    <property type="entry name" value="SQUALEN_PHYTOEN_SYN_2"/>
    <property type="match status" value="1"/>
</dbReference>
<dbReference type="EMBL" id="KN840497">
    <property type="protein sequence ID" value="KIP07416.1"/>
    <property type="molecule type" value="Genomic_DNA"/>
</dbReference>
<dbReference type="InterPro" id="IPR008949">
    <property type="entry name" value="Isoprenoid_synthase_dom_sf"/>
</dbReference>
<dbReference type="InterPro" id="IPR044844">
    <property type="entry name" value="Trans_IPPS_euk-type"/>
</dbReference>
<keyword evidence="6" id="KW-0732">Signal</keyword>
<evidence type="ECO:0000313" key="8">
    <source>
        <dbReference type="Proteomes" id="UP000053257"/>
    </source>
</evidence>
<comment type="function">
    <text evidence="5">Catalyzes the condensation of 2 farnesyl pyrophosphate (FPP) moieties to form squalene.</text>
</comment>
<dbReference type="InterPro" id="IPR006449">
    <property type="entry name" value="Squal_synth-like"/>
</dbReference>
<feature type="transmembrane region" description="Helical" evidence="5">
    <location>
        <begin position="470"/>
        <end position="493"/>
    </location>
</feature>